<evidence type="ECO:0000256" key="1">
    <source>
        <dbReference type="ARBA" id="ARBA00001936"/>
    </source>
</evidence>
<evidence type="ECO:0000256" key="3">
    <source>
        <dbReference type="ARBA" id="ARBA00011245"/>
    </source>
</evidence>
<dbReference type="GO" id="GO:0004521">
    <property type="term" value="F:RNA endonuclease activity"/>
    <property type="evidence" value="ECO:0007669"/>
    <property type="project" value="UniProtKB-UniRule"/>
</dbReference>
<accession>A0A6P8INC5</accession>
<feature type="signal peptide" evidence="11">
    <location>
        <begin position="1"/>
        <end position="25"/>
    </location>
</feature>
<keyword evidence="5 11" id="KW-0479">Metal-binding</keyword>
<dbReference type="EC" id="4.6.1.-" evidence="11"/>
<evidence type="ECO:0000256" key="4">
    <source>
        <dbReference type="ARBA" id="ARBA00022722"/>
    </source>
</evidence>
<comment type="catalytic activity">
    <reaction evidence="11">
        <text>ribonucleotidyl-uridine-RNA = a 5'-end dephospho-uridine-RNA + a 3'-end 2',3'-cyclophospho-ribonucleotide-RNA</text>
        <dbReference type="Rhea" id="RHEA:67792"/>
        <dbReference type="Rhea" id="RHEA-COMP:10464"/>
        <dbReference type="Rhea" id="RHEA-COMP:17354"/>
        <dbReference type="Rhea" id="RHEA-COMP:17356"/>
        <dbReference type="ChEBI" id="CHEBI:83064"/>
        <dbReference type="ChEBI" id="CHEBI:173117"/>
        <dbReference type="ChEBI" id="CHEBI:173224"/>
    </reaction>
</comment>
<keyword evidence="8 11" id="KW-0694">RNA-binding</keyword>
<keyword evidence="9 11" id="KW-0464">Manganese</keyword>
<keyword evidence="7 11" id="KW-0378">Hydrolase</keyword>
<dbReference type="PANTHER" id="PTHR12439:SF11">
    <property type="entry name" value="URIDYLATE-SPECIFIC ENDORIBONUCLEASE"/>
    <property type="match status" value="1"/>
</dbReference>
<evidence type="ECO:0000256" key="8">
    <source>
        <dbReference type="ARBA" id="ARBA00022884"/>
    </source>
</evidence>
<evidence type="ECO:0000256" key="2">
    <source>
        <dbReference type="ARBA" id="ARBA00010168"/>
    </source>
</evidence>
<proteinExistence type="inferred from homology"/>
<name>A0A6P8INC5_ACTTE</name>
<dbReference type="Pfam" id="PF09412">
    <property type="entry name" value="XendoU"/>
    <property type="match status" value="1"/>
</dbReference>
<dbReference type="InterPro" id="IPR037227">
    <property type="entry name" value="EndoU-like"/>
</dbReference>
<comment type="similarity">
    <text evidence="2 11">Belongs to the ENDOU family.</text>
</comment>
<dbReference type="GO" id="GO:0046872">
    <property type="term" value="F:metal ion binding"/>
    <property type="evidence" value="ECO:0007669"/>
    <property type="project" value="UniProtKB-UniRule"/>
</dbReference>
<dbReference type="CDD" id="cd21159">
    <property type="entry name" value="XendoU"/>
    <property type="match status" value="1"/>
</dbReference>
<dbReference type="FunCoup" id="A0A6P8INC5">
    <property type="interactions" value="97"/>
</dbReference>
<keyword evidence="6 11" id="KW-0255">Endonuclease</keyword>
<dbReference type="PROSITE" id="PS51959">
    <property type="entry name" value="ENDOU"/>
    <property type="match status" value="1"/>
</dbReference>
<evidence type="ECO:0000256" key="5">
    <source>
        <dbReference type="ARBA" id="ARBA00022723"/>
    </source>
</evidence>
<sequence length="290" mass="33471">MAKICSILVIFGGLLGCFSVRFVDGSHDIGSICQTLWNADNNSLVNGVDFQLNLQKQLRYSNRYDMASRKLFLRVNEQKLKSPTFVAFKALLDNYVRKTGITESSSSQEKSEISRFLTVIMGTKPIKALHKYLVLRRKAPTSESSFKHTLKVMWFYFYRRKAYRDSSGFEHVFLGEIKTKKRATKTSGFHNWLQFYLEEKQNSVNYYGFFRVKKNTAPVQVKLQLSWHNYLKPVTSFFLGTSPEFEIGLYTACFVLRPNRRCTCAVNGQTIAIQSYTYSKKYVGSAYPIV</sequence>
<dbReference type="InParanoid" id="A0A6P8INC5"/>
<dbReference type="GO" id="GO:0016829">
    <property type="term" value="F:lyase activity"/>
    <property type="evidence" value="ECO:0007669"/>
    <property type="project" value="UniProtKB-KW"/>
</dbReference>
<dbReference type="AlphaFoldDB" id="A0A6P8INC5"/>
<dbReference type="InterPro" id="IPR018998">
    <property type="entry name" value="EndoU_C"/>
</dbReference>
<comment type="cofactor">
    <cofactor evidence="1 11">
        <name>Mn(2+)</name>
        <dbReference type="ChEBI" id="CHEBI:29035"/>
    </cofactor>
</comment>
<dbReference type="PROSITE" id="PS51257">
    <property type="entry name" value="PROKAR_LIPOPROTEIN"/>
    <property type="match status" value="1"/>
</dbReference>
<feature type="chain" id="PRO_5028522966" description="Uridylate-specific endoribonuclease" evidence="11">
    <location>
        <begin position="26"/>
        <end position="290"/>
    </location>
</feature>
<keyword evidence="11" id="KW-0732">Signal</keyword>
<evidence type="ECO:0000256" key="10">
    <source>
        <dbReference type="ARBA" id="ARBA00023239"/>
    </source>
</evidence>
<evidence type="ECO:0000256" key="9">
    <source>
        <dbReference type="ARBA" id="ARBA00023211"/>
    </source>
</evidence>
<dbReference type="GO" id="GO:0016787">
    <property type="term" value="F:hydrolase activity"/>
    <property type="evidence" value="ECO:0007669"/>
    <property type="project" value="UniProtKB-KW"/>
</dbReference>
<evidence type="ECO:0000313" key="13">
    <source>
        <dbReference type="Proteomes" id="UP000515163"/>
    </source>
</evidence>
<organism evidence="13 14">
    <name type="scientific">Actinia tenebrosa</name>
    <name type="common">Australian red waratah sea anemone</name>
    <dbReference type="NCBI Taxonomy" id="6105"/>
    <lineage>
        <taxon>Eukaryota</taxon>
        <taxon>Metazoa</taxon>
        <taxon>Cnidaria</taxon>
        <taxon>Anthozoa</taxon>
        <taxon>Hexacorallia</taxon>
        <taxon>Actiniaria</taxon>
        <taxon>Actiniidae</taxon>
        <taxon>Actinia</taxon>
    </lineage>
</organism>
<keyword evidence="4 11" id="KW-0540">Nuclease</keyword>
<evidence type="ECO:0000313" key="14">
    <source>
        <dbReference type="RefSeq" id="XP_031568546.1"/>
    </source>
</evidence>
<dbReference type="OrthoDB" id="5961671at2759"/>
<keyword evidence="13" id="KW-1185">Reference proteome</keyword>
<dbReference type="PANTHER" id="PTHR12439">
    <property type="entry name" value="PLACENTAL PROTEIN 11-RELATED"/>
    <property type="match status" value="1"/>
</dbReference>
<dbReference type="GeneID" id="116303190"/>
<evidence type="ECO:0000256" key="7">
    <source>
        <dbReference type="ARBA" id="ARBA00022801"/>
    </source>
</evidence>
<keyword evidence="10" id="KW-0456">Lyase</keyword>
<dbReference type="RefSeq" id="XP_031568546.1">
    <property type="nucleotide sequence ID" value="XM_031712686.1"/>
</dbReference>
<evidence type="ECO:0000259" key="12">
    <source>
        <dbReference type="PROSITE" id="PS51959"/>
    </source>
</evidence>
<gene>
    <name evidence="14" type="primary">LOC116303190</name>
</gene>
<dbReference type="Proteomes" id="UP000515163">
    <property type="component" value="Unplaced"/>
</dbReference>
<evidence type="ECO:0000256" key="11">
    <source>
        <dbReference type="RuleBase" id="RU367085"/>
    </source>
</evidence>
<feature type="domain" description="EndoU" evidence="12">
    <location>
        <begin position="25"/>
        <end position="290"/>
    </location>
</feature>
<reference evidence="14" key="1">
    <citation type="submission" date="2025-08" db="UniProtKB">
        <authorList>
            <consortium name="RefSeq"/>
        </authorList>
    </citation>
    <scope>IDENTIFICATION</scope>
    <source>
        <tissue evidence="14">Tentacle</tissue>
    </source>
</reference>
<dbReference type="InterPro" id="IPR039787">
    <property type="entry name" value="ENDOU"/>
</dbReference>
<protein>
    <recommendedName>
        <fullName evidence="11">Uridylate-specific endoribonuclease</fullName>
        <ecNumber evidence="11">4.6.1.-</ecNumber>
    </recommendedName>
</protein>
<comment type="subunit">
    <text evidence="3 11">Monomer.</text>
</comment>
<dbReference type="SUPFAM" id="SSF142877">
    <property type="entry name" value="EndoU-like"/>
    <property type="match status" value="1"/>
</dbReference>
<dbReference type="GO" id="GO:0003723">
    <property type="term" value="F:RNA binding"/>
    <property type="evidence" value="ECO:0007669"/>
    <property type="project" value="UniProtKB-UniRule"/>
</dbReference>
<evidence type="ECO:0000256" key="6">
    <source>
        <dbReference type="ARBA" id="ARBA00022759"/>
    </source>
</evidence>